<dbReference type="GO" id="GO:0015074">
    <property type="term" value="P:DNA integration"/>
    <property type="evidence" value="ECO:0007669"/>
    <property type="project" value="InterPro"/>
</dbReference>
<name>A0A815ZFL4_ADIRI</name>
<dbReference type="InterPro" id="IPR012337">
    <property type="entry name" value="RNaseH-like_sf"/>
</dbReference>
<protein>
    <recommendedName>
        <fullName evidence="1">Integrase catalytic domain-containing protein</fullName>
    </recommendedName>
</protein>
<dbReference type="InterPro" id="IPR036397">
    <property type="entry name" value="RNaseH_sf"/>
</dbReference>
<dbReference type="GO" id="GO:0003676">
    <property type="term" value="F:nucleic acid binding"/>
    <property type="evidence" value="ECO:0007669"/>
    <property type="project" value="InterPro"/>
</dbReference>
<dbReference type="PANTHER" id="PTHR37984:SF15">
    <property type="entry name" value="INTEGRASE CATALYTIC DOMAIN-CONTAINING PROTEIN"/>
    <property type="match status" value="1"/>
</dbReference>
<evidence type="ECO:0000259" key="1">
    <source>
        <dbReference type="PROSITE" id="PS50994"/>
    </source>
</evidence>
<feature type="domain" description="Integrase catalytic" evidence="1">
    <location>
        <begin position="1"/>
        <end position="79"/>
    </location>
</feature>
<dbReference type="EMBL" id="CAJNOR010006005">
    <property type="protein sequence ID" value="CAF1582627.1"/>
    <property type="molecule type" value="Genomic_DNA"/>
</dbReference>
<accession>A0A815ZFL4</accession>
<dbReference type="SUPFAM" id="SSF53098">
    <property type="entry name" value="Ribonuclease H-like"/>
    <property type="match status" value="1"/>
</dbReference>
<dbReference type="PROSITE" id="PS50994">
    <property type="entry name" value="INTEGRASE"/>
    <property type="match status" value="1"/>
</dbReference>
<proteinExistence type="predicted"/>
<dbReference type="Proteomes" id="UP000663828">
    <property type="component" value="Unassembled WGS sequence"/>
</dbReference>
<sequence length="213" mass="25498">MEAMAKLVGYNHTYSTTYHPHSNGMIERFNSTFIPQIAKLQDRENNNWNEFLAPVVFAYNTGTHSKTGYSPYQLVFGREPRLPKDQPASAFTFRKPNDYYEQLKKNMKLMHRYAHENMTNRQNQYKKKHYDKHRHDARYSINDRILIRRHGLKNKLEPKYSATPRIITRERFMWSETKPNESIERTEQTLTTTIYQYSYENLPINDPINIVNN</sequence>
<reference evidence="2" key="1">
    <citation type="submission" date="2021-02" db="EMBL/GenBank/DDBJ databases">
        <authorList>
            <person name="Nowell W R."/>
        </authorList>
    </citation>
    <scope>NUCLEOTIDE SEQUENCE</scope>
</reference>
<dbReference type="InterPro" id="IPR050951">
    <property type="entry name" value="Retrovirus_Pol_polyprotein"/>
</dbReference>
<dbReference type="Gene3D" id="3.30.420.10">
    <property type="entry name" value="Ribonuclease H-like superfamily/Ribonuclease H"/>
    <property type="match status" value="1"/>
</dbReference>
<dbReference type="AlphaFoldDB" id="A0A815ZFL4"/>
<comment type="caution">
    <text evidence="2">The sequence shown here is derived from an EMBL/GenBank/DDBJ whole genome shotgun (WGS) entry which is preliminary data.</text>
</comment>
<dbReference type="PANTHER" id="PTHR37984">
    <property type="entry name" value="PROTEIN CBG26694"/>
    <property type="match status" value="1"/>
</dbReference>
<evidence type="ECO:0000313" key="3">
    <source>
        <dbReference type="Proteomes" id="UP000663828"/>
    </source>
</evidence>
<gene>
    <name evidence="2" type="ORF">XAT740_LOCUS45675</name>
</gene>
<keyword evidence="3" id="KW-1185">Reference proteome</keyword>
<evidence type="ECO:0000313" key="2">
    <source>
        <dbReference type="EMBL" id="CAF1582627.1"/>
    </source>
</evidence>
<organism evidence="2 3">
    <name type="scientific">Adineta ricciae</name>
    <name type="common">Rotifer</name>
    <dbReference type="NCBI Taxonomy" id="249248"/>
    <lineage>
        <taxon>Eukaryota</taxon>
        <taxon>Metazoa</taxon>
        <taxon>Spiralia</taxon>
        <taxon>Gnathifera</taxon>
        <taxon>Rotifera</taxon>
        <taxon>Eurotatoria</taxon>
        <taxon>Bdelloidea</taxon>
        <taxon>Adinetida</taxon>
        <taxon>Adinetidae</taxon>
        <taxon>Adineta</taxon>
    </lineage>
</organism>
<dbReference type="InterPro" id="IPR001584">
    <property type="entry name" value="Integrase_cat-core"/>
</dbReference>